<keyword evidence="3" id="KW-0378">Hydrolase</keyword>
<dbReference type="STRING" id="985895.E5A080"/>
<name>E5A080_LEPMJ</name>
<feature type="region of interest" description="Disordered" evidence="1">
    <location>
        <begin position="694"/>
        <end position="717"/>
    </location>
</feature>
<gene>
    <name evidence="3" type="ORF">LEMA_P100710.1</name>
</gene>
<dbReference type="EMBL" id="FP929130">
    <property type="protein sequence ID" value="CBX96940.1"/>
    <property type="molecule type" value="Genomic_DNA"/>
</dbReference>
<evidence type="ECO:0000259" key="2">
    <source>
        <dbReference type="Pfam" id="PF03644"/>
    </source>
</evidence>
<evidence type="ECO:0000313" key="3">
    <source>
        <dbReference type="EMBL" id="CBX96940.1"/>
    </source>
</evidence>
<proteinExistence type="predicted"/>
<accession>E5A080</accession>
<dbReference type="OMA" id="CCITKSA"/>
<feature type="domain" description="Cytosolic endo-beta-N-acetylglucosaminidase TIM barrel" evidence="2">
    <location>
        <begin position="103"/>
        <end position="414"/>
    </location>
</feature>
<reference evidence="4" key="1">
    <citation type="journal article" date="2011" name="Nat. Commun.">
        <title>Effector diversification within compartments of the Leptosphaeria maculans genome affected by Repeat-Induced Point mutations.</title>
        <authorList>
            <person name="Rouxel T."/>
            <person name="Grandaubert J."/>
            <person name="Hane J.K."/>
            <person name="Hoede C."/>
            <person name="van de Wouw A.P."/>
            <person name="Couloux A."/>
            <person name="Dominguez V."/>
            <person name="Anthouard V."/>
            <person name="Bally P."/>
            <person name="Bourras S."/>
            <person name="Cozijnsen A.J."/>
            <person name="Ciuffetti L.M."/>
            <person name="Degrave A."/>
            <person name="Dilmaghani A."/>
            <person name="Duret L."/>
            <person name="Fudal I."/>
            <person name="Goodwin S.B."/>
            <person name="Gout L."/>
            <person name="Glaser N."/>
            <person name="Linglin J."/>
            <person name="Kema G.H.J."/>
            <person name="Lapalu N."/>
            <person name="Lawrence C.B."/>
            <person name="May K."/>
            <person name="Meyer M."/>
            <person name="Ollivier B."/>
            <person name="Poulain J."/>
            <person name="Schoch C.L."/>
            <person name="Simon A."/>
            <person name="Spatafora J.W."/>
            <person name="Stachowiak A."/>
            <person name="Turgeon B.G."/>
            <person name="Tyler B.M."/>
            <person name="Vincent D."/>
            <person name="Weissenbach J."/>
            <person name="Amselem J."/>
            <person name="Quesneville H."/>
            <person name="Oliver R.P."/>
            <person name="Wincker P."/>
            <person name="Balesdent M.-H."/>
            <person name="Howlett B.J."/>
        </authorList>
    </citation>
    <scope>NUCLEOTIDE SEQUENCE [LARGE SCALE GENOMIC DNA]</scope>
    <source>
        <strain evidence="4">JN3 / isolate v23.1.3 / race Av1-4-5-6-7-8</strain>
    </source>
</reference>
<feature type="compositionally biased region" description="Acidic residues" evidence="1">
    <location>
        <begin position="707"/>
        <end position="717"/>
    </location>
</feature>
<dbReference type="PANTHER" id="PTHR13246">
    <property type="entry name" value="ENDO BETA N-ACETYLGLUCOSAMINIDASE"/>
    <property type="match status" value="1"/>
</dbReference>
<dbReference type="InterPro" id="IPR005201">
    <property type="entry name" value="TIM_ENGase"/>
</dbReference>
<dbReference type="InParanoid" id="E5A080"/>
<dbReference type="Gene3D" id="3.20.20.80">
    <property type="entry name" value="Glycosidases"/>
    <property type="match status" value="1"/>
</dbReference>
<dbReference type="Proteomes" id="UP000002668">
    <property type="component" value="Genome"/>
</dbReference>
<dbReference type="OrthoDB" id="284473at2759"/>
<dbReference type="GeneID" id="13283460"/>
<sequence length="717" mass="79849">MAYLFGWKDILRPIRDGYRHLFPVPDTGPTPEERRKQRELDRLKGFTYFDSFEQLDTWTENESDPLQRANTPLLSRRQVPRTDDERANVLLIHDYSGNYHDYESIQSSALAKELYTCEYLQYVDKFIYFSHKLVCVPPPTWTNALHRNGVKVLGTVLAEPQTKDTERLLEHVTSANDIIFPMVKKLVAIAEHHGFDGYLINIEKPFSGDVWDPKLLQSFLGQLKSGLGESKQLIWYDALTISNKISYQNALNTANMTFAKACGSILTNYCWSEADAKSSQQLAFRNDMLLVNIFFGLDVWAQNATTLSHPRVTYPGRGGGGTNTGVAVAKLASLGLSAGIFAPAWSFEHFASHGREMERTVWEGEKLPPDIECACGDCAVRHQANEQHAVVKHAREFPAGSESFFYTDFNRAFSKLGEKETEVFGGRTIHTHLSQQSILPCSGCVSNETITLTHFLNETAVETALVIKAATISLPANTRIKQSDPWLYLPLYKLSMPLTRKLILRSAVRKPAFPSGMEIELYIRTTRQCQGVPITRTRLGLHVNAILGGEAMTAEDTVTELGVRARGIATTKGPAHVLWISSICITPDEVRDTLPKCNITNVHIISRGGEENPQLRLKWTCEGADSLMAEKGMPYSDITGVFAYFEIEVDGLGLGRAYALEHIVNAEVIAIAGERDVAVKIAGIGFDGRRLAESSGDLSLQPRGEDSEWVEDESGVK</sequence>
<dbReference type="InterPro" id="IPR032979">
    <property type="entry name" value="ENGase"/>
</dbReference>
<dbReference type="PANTHER" id="PTHR13246:SF1">
    <property type="entry name" value="CYTOSOLIC ENDO-BETA-N-ACETYLGLUCOSAMINIDASE"/>
    <property type="match status" value="1"/>
</dbReference>
<dbReference type="GO" id="GO:0033925">
    <property type="term" value="F:mannosyl-glycoprotein endo-beta-N-acetylglucosaminidase activity"/>
    <property type="evidence" value="ECO:0007669"/>
    <property type="project" value="UniProtKB-EC"/>
</dbReference>
<dbReference type="AlphaFoldDB" id="E5A080"/>
<dbReference type="VEuPathDB" id="FungiDB:LEMA_P100710.1"/>
<protein>
    <submittedName>
        <fullName evidence="3">Similar to glycosyl hydrolase family 85 protein</fullName>
    </submittedName>
</protein>
<dbReference type="RefSeq" id="XP_003840419.1">
    <property type="nucleotide sequence ID" value="XM_003840371.1"/>
</dbReference>
<dbReference type="eggNOG" id="KOG2331">
    <property type="taxonomic scope" value="Eukaryota"/>
</dbReference>
<dbReference type="Pfam" id="PF03644">
    <property type="entry name" value="Glyco_hydro_85"/>
    <property type="match status" value="1"/>
</dbReference>
<dbReference type="GO" id="GO:0005829">
    <property type="term" value="C:cytosol"/>
    <property type="evidence" value="ECO:0007669"/>
    <property type="project" value="UniProtKB-SubCell"/>
</dbReference>
<evidence type="ECO:0000256" key="1">
    <source>
        <dbReference type="SAM" id="MobiDB-lite"/>
    </source>
</evidence>
<organism evidence="4">
    <name type="scientific">Leptosphaeria maculans (strain JN3 / isolate v23.1.3 / race Av1-4-5-6-7-8)</name>
    <name type="common">Blackleg fungus</name>
    <name type="synonym">Phoma lingam</name>
    <dbReference type="NCBI Taxonomy" id="985895"/>
    <lineage>
        <taxon>Eukaryota</taxon>
        <taxon>Fungi</taxon>
        <taxon>Dikarya</taxon>
        <taxon>Ascomycota</taxon>
        <taxon>Pezizomycotina</taxon>
        <taxon>Dothideomycetes</taxon>
        <taxon>Pleosporomycetidae</taxon>
        <taxon>Pleosporales</taxon>
        <taxon>Pleosporineae</taxon>
        <taxon>Leptosphaeriaceae</taxon>
        <taxon>Plenodomus</taxon>
        <taxon>Plenodomus lingam/Leptosphaeria maculans species complex</taxon>
    </lineage>
</organism>
<dbReference type="HOGENOM" id="CLU_030052_0_0_1"/>
<evidence type="ECO:0000313" key="4">
    <source>
        <dbReference type="Proteomes" id="UP000002668"/>
    </source>
</evidence>
<keyword evidence="4" id="KW-1185">Reference proteome</keyword>
<dbReference type="CAZy" id="GH85">
    <property type="family name" value="Glycoside Hydrolase Family 85"/>
</dbReference>